<accession>A0A815A404</accession>
<dbReference type="Proteomes" id="UP000663844">
    <property type="component" value="Unassembled WGS sequence"/>
</dbReference>
<evidence type="ECO:0000313" key="2">
    <source>
        <dbReference type="EMBL" id="CAF3870595.1"/>
    </source>
</evidence>
<name>A0A815A404_9BILA</name>
<comment type="caution">
    <text evidence="1">The sequence shown here is derived from an EMBL/GenBank/DDBJ whole genome shotgun (WGS) entry which is preliminary data.</text>
</comment>
<dbReference type="AlphaFoldDB" id="A0A815A404"/>
<evidence type="ECO:0000313" key="1">
    <source>
        <dbReference type="EMBL" id="CAF1250255.1"/>
    </source>
</evidence>
<organism evidence="1 3">
    <name type="scientific">Adineta steineri</name>
    <dbReference type="NCBI Taxonomy" id="433720"/>
    <lineage>
        <taxon>Eukaryota</taxon>
        <taxon>Metazoa</taxon>
        <taxon>Spiralia</taxon>
        <taxon>Gnathifera</taxon>
        <taxon>Rotifera</taxon>
        <taxon>Eurotatoria</taxon>
        <taxon>Bdelloidea</taxon>
        <taxon>Adinetida</taxon>
        <taxon>Adinetidae</taxon>
        <taxon>Adineta</taxon>
    </lineage>
</organism>
<sequence length="104" mass="11862">MTIPSILITEAYKIFKDKWKTQPGDNFSGDRWSVAIIKEENKGLQPGPSEKETHAYVVVHDKDNNIQETKFDASSHSWVDNLHQLYPKINTWVQGHTGVDPNLS</sequence>
<reference evidence="1" key="1">
    <citation type="submission" date="2021-02" db="EMBL/GenBank/DDBJ databases">
        <authorList>
            <person name="Nowell W R."/>
        </authorList>
    </citation>
    <scope>NUCLEOTIDE SEQUENCE</scope>
</reference>
<dbReference type="EMBL" id="CAJOAZ010001898">
    <property type="protein sequence ID" value="CAF3870595.1"/>
    <property type="molecule type" value="Genomic_DNA"/>
</dbReference>
<proteinExistence type="predicted"/>
<protein>
    <submittedName>
        <fullName evidence="1">Uncharacterized protein</fullName>
    </submittedName>
</protein>
<dbReference type="EMBL" id="CAJNOG010000455">
    <property type="protein sequence ID" value="CAF1250255.1"/>
    <property type="molecule type" value="Genomic_DNA"/>
</dbReference>
<evidence type="ECO:0000313" key="3">
    <source>
        <dbReference type="Proteomes" id="UP000663845"/>
    </source>
</evidence>
<gene>
    <name evidence="1" type="ORF">JYZ213_LOCUS29575</name>
    <name evidence="2" type="ORF">OXD698_LOCUS22329</name>
</gene>
<dbReference type="Proteomes" id="UP000663845">
    <property type="component" value="Unassembled WGS sequence"/>
</dbReference>